<accession>G3IMD9</accession>
<dbReference type="EMBL" id="JH004688">
    <property type="protein sequence ID" value="EGW07742.1"/>
    <property type="molecule type" value="Genomic_DNA"/>
</dbReference>
<protein>
    <submittedName>
        <fullName evidence="1">Uncharacterized protein</fullName>
    </submittedName>
</protein>
<dbReference type="Proteomes" id="UP000001075">
    <property type="component" value="Unassembled WGS sequence"/>
</dbReference>
<evidence type="ECO:0000313" key="1">
    <source>
        <dbReference type="EMBL" id="EGW07742.1"/>
    </source>
</evidence>
<reference evidence="2" key="1">
    <citation type="journal article" date="2011" name="Nat. Biotechnol.">
        <title>The genomic sequence of the Chinese hamster ovary (CHO)-K1 cell line.</title>
        <authorList>
            <person name="Xu X."/>
            <person name="Nagarajan H."/>
            <person name="Lewis N.E."/>
            <person name="Pan S."/>
            <person name="Cai Z."/>
            <person name="Liu X."/>
            <person name="Chen W."/>
            <person name="Xie M."/>
            <person name="Wang W."/>
            <person name="Hammond S."/>
            <person name="Andersen M.R."/>
            <person name="Neff N."/>
            <person name="Passarelli B."/>
            <person name="Koh W."/>
            <person name="Fan H.C."/>
            <person name="Wang J."/>
            <person name="Gui Y."/>
            <person name="Lee K.H."/>
            <person name="Betenbaugh M.J."/>
            <person name="Quake S.R."/>
            <person name="Famili I."/>
            <person name="Palsson B.O."/>
            <person name="Wang J."/>
        </authorList>
    </citation>
    <scope>NUCLEOTIDE SEQUENCE [LARGE SCALE GENOMIC DNA]</scope>
    <source>
        <strain evidence="2">CHO K1 cell line</strain>
    </source>
</reference>
<dbReference type="InParanoid" id="G3IMD9"/>
<name>G3IMD9_CRIGR</name>
<evidence type="ECO:0000313" key="2">
    <source>
        <dbReference type="Proteomes" id="UP000001075"/>
    </source>
</evidence>
<proteinExistence type="predicted"/>
<organism evidence="1 2">
    <name type="scientific">Cricetulus griseus</name>
    <name type="common">Chinese hamster</name>
    <name type="synonym">Cricetulus barabensis griseus</name>
    <dbReference type="NCBI Taxonomy" id="10029"/>
    <lineage>
        <taxon>Eukaryota</taxon>
        <taxon>Metazoa</taxon>
        <taxon>Chordata</taxon>
        <taxon>Craniata</taxon>
        <taxon>Vertebrata</taxon>
        <taxon>Euteleostomi</taxon>
        <taxon>Mammalia</taxon>
        <taxon>Eutheria</taxon>
        <taxon>Euarchontoglires</taxon>
        <taxon>Glires</taxon>
        <taxon>Rodentia</taxon>
        <taxon>Myomorpha</taxon>
        <taxon>Muroidea</taxon>
        <taxon>Cricetidae</taxon>
        <taxon>Cricetinae</taxon>
        <taxon>Cricetulus</taxon>
    </lineage>
</organism>
<gene>
    <name evidence="1" type="ORF">I79_025078</name>
</gene>
<dbReference type="AlphaFoldDB" id="G3IMD9"/>
<sequence length="83" mass="9327">MKKATIKTMAIPHRSFRLSRPDRAIVEKRFTLPVSRPVTLVKSESCRRDPTGSHRGETLDYPTTLALKGRDSRADSMGTELTV</sequence>